<gene>
    <name evidence="1" type="ORF">METZ01_LOCUS112232</name>
</gene>
<dbReference type="EMBL" id="UINC01013804">
    <property type="protein sequence ID" value="SVA59378.1"/>
    <property type="molecule type" value="Genomic_DNA"/>
</dbReference>
<organism evidence="1">
    <name type="scientific">marine metagenome</name>
    <dbReference type="NCBI Taxonomy" id="408172"/>
    <lineage>
        <taxon>unclassified sequences</taxon>
        <taxon>metagenomes</taxon>
        <taxon>ecological metagenomes</taxon>
    </lineage>
</organism>
<dbReference type="AlphaFoldDB" id="A0A381X455"/>
<name>A0A381X455_9ZZZZ</name>
<proteinExistence type="predicted"/>
<accession>A0A381X455</accession>
<reference evidence="1" key="1">
    <citation type="submission" date="2018-05" db="EMBL/GenBank/DDBJ databases">
        <authorList>
            <person name="Lanie J.A."/>
            <person name="Ng W.-L."/>
            <person name="Kazmierczak K.M."/>
            <person name="Andrzejewski T.M."/>
            <person name="Davidsen T.M."/>
            <person name="Wayne K.J."/>
            <person name="Tettelin H."/>
            <person name="Glass J.I."/>
            <person name="Rusch D."/>
            <person name="Podicherti R."/>
            <person name="Tsui H.-C.T."/>
            <person name="Winkler M.E."/>
        </authorList>
    </citation>
    <scope>NUCLEOTIDE SEQUENCE</scope>
</reference>
<evidence type="ECO:0000313" key="1">
    <source>
        <dbReference type="EMBL" id="SVA59378.1"/>
    </source>
</evidence>
<sequence length="40" mass="4325">MRKILAAISGAMLAFGFTSAQAQDHEITYNGEVAKIINEN</sequence>
<feature type="non-terminal residue" evidence="1">
    <location>
        <position position="40"/>
    </location>
</feature>
<protein>
    <submittedName>
        <fullName evidence="1">Uncharacterized protein</fullName>
    </submittedName>
</protein>